<name>A0A084U3V1_MALIO</name>
<keyword evidence="4" id="KW-0274">FAD</keyword>
<dbReference type="GO" id="GO:0016491">
    <property type="term" value="F:oxidoreductase activity"/>
    <property type="evidence" value="ECO:0007669"/>
    <property type="project" value="UniProtKB-KW"/>
</dbReference>
<protein>
    <submittedName>
        <fullName evidence="9">CoA-disulfide reductase</fullName>
    </submittedName>
</protein>
<evidence type="ECO:0000256" key="1">
    <source>
        <dbReference type="ARBA" id="ARBA00001974"/>
    </source>
</evidence>
<dbReference type="PANTHER" id="PTHR43429:SF1">
    <property type="entry name" value="NAD(P)H SULFUR OXIDOREDUCTASE (COA-DEPENDENT)"/>
    <property type="match status" value="1"/>
</dbReference>
<dbReference type="Proteomes" id="UP000028523">
    <property type="component" value="Unassembled WGS sequence"/>
</dbReference>
<dbReference type="Gene3D" id="3.50.50.60">
    <property type="entry name" value="FAD/NAD(P)-binding domain"/>
    <property type="match status" value="2"/>
</dbReference>
<dbReference type="InterPro" id="IPR050260">
    <property type="entry name" value="FAD-bd_OxRdtase"/>
</dbReference>
<dbReference type="InterPro" id="IPR036188">
    <property type="entry name" value="FAD/NAD-bd_sf"/>
</dbReference>
<feature type="domain" description="Pyridine nucleotide-disulphide oxidoreductase dimerisation" evidence="7">
    <location>
        <begin position="349"/>
        <end position="450"/>
    </location>
</feature>
<keyword evidence="3" id="KW-0285">Flavoprotein</keyword>
<comment type="cofactor">
    <cofactor evidence="1">
        <name>FAD</name>
        <dbReference type="ChEBI" id="CHEBI:57692"/>
    </cofactor>
</comment>
<reference evidence="9 10" key="1">
    <citation type="journal article" date="2014" name="PLoS ONE">
        <title>Reduction of Hydrogen Peroxide Accumulation and Toxicity by a Catalase from Mycoplasma iowae.</title>
        <authorList>
            <person name="Pritchard R.E."/>
            <person name="Prassinos A.J."/>
            <person name="Osborne J.D."/>
            <person name="Raviv Z."/>
            <person name="Balish M.F."/>
        </authorList>
    </citation>
    <scope>NUCLEOTIDE SEQUENCE [LARGE SCALE GENOMIC DNA]</scope>
    <source>
        <strain evidence="9 10">DK-CPA</strain>
    </source>
</reference>
<dbReference type="PRINTS" id="PR00411">
    <property type="entry name" value="PNDRDTASEI"/>
</dbReference>
<evidence type="ECO:0000256" key="6">
    <source>
        <dbReference type="ARBA" id="ARBA00023284"/>
    </source>
</evidence>
<evidence type="ECO:0000256" key="5">
    <source>
        <dbReference type="ARBA" id="ARBA00023002"/>
    </source>
</evidence>
<evidence type="ECO:0000313" key="9">
    <source>
        <dbReference type="EMBL" id="KFB07637.1"/>
    </source>
</evidence>
<evidence type="ECO:0000256" key="2">
    <source>
        <dbReference type="ARBA" id="ARBA00009130"/>
    </source>
</evidence>
<dbReference type="SUPFAM" id="SSF51905">
    <property type="entry name" value="FAD/NAD(P)-binding domain"/>
    <property type="match status" value="2"/>
</dbReference>
<dbReference type="InterPro" id="IPR016156">
    <property type="entry name" value="FAD/NAD-linked_Rdtase_dimer_sf"/>
</dbReference>
<evidence type="ECO:0000256" key="3">
    <source>
        <dbReference type="ARBA" id="ARBA00022630"/>
    </source>
</evidence>
<evidence type="ECO:0000256" key="4">
    <source>
        <dbReference type="ARBA" id="ARBA00022827"/>
    </source>
</evidence>
<comment type="caution">
    <text evidence="9">The sequence shown here is derived from an EMBL/GenBank/DDBJ whole genome shotgun (WGS) entry which is preliminary data.</text>
</comment>
<evidence type="ECO:0000313" key="10">
    <source>
        <dbReference type="Proteomes" id="UP000028523"/>
    </source>
</evidence>
<dbReference type="Pfam" id="PF07992">
    <property type="entry name" value="Pyr_redox_2"/>
    <property type="match status" value="1"/>
</dbReference>
<dbReference type="PANTHER" id="PTHR43429">
    <property type="entry name" value="PYRIDINE NUCLEOTIDE-DISULFIDE OXIDOREDUCTASE DOMAIN-CONTAINING"/>
    <property type="match status" value="1"/>
</dbReference>
<dbReference type="Gene3D" id="3.30.390.30">
    <property type="match status" value="1"/>
</dbReference>
<proteinExistence type="inferred from homology"/>
<keyword evidence="5" id="KW-0560">Oxidoreductase</keyword>
<gene>
    <name evidence="9" type="ORF">P271_486</name>
</gene>
<keyword evidence="6" id="KW-0676">Redox-active center</keyword>
<accession>A0A084U3V1</accession>
<comment type="similarity">
    <text evidence="2">Belongs to the class-III pyridine nucleotide-disulfide oxidoreductase family.</text>
</comment>
<dbReference type="InterPro" id="IPR023753">
    <property type="entry name" value="FAD/NAD-binding_dom"/>
</dbReference>
<evidence type="ECO:0000259" key="7">
    <source>
        <dbReference type="Pfam" id="PF02852"/>
    </source>
</evidence>
<organism evidence="9 10">
    <name type="scientific">Malacoplasma iowae DK-CPA</name>
    <dbReference type="NCBI Taxonomy" id="1394179"/>
    <lineage>
        <taxon>Bacteria</taxon>
        <taxon>Bacillati</taxon>
        <taxon>Mycoplasmatota</taxon>
        <taxon>Mycoplasmoidales</taxon>
        <taxon>Mycoplasmoidaceae</taxon>
        <taxon>Malacoplasma</taxon>
    </lineage>
</organism>
<dbReference type="Pfam" id="PF02852">
    <property type="entry name" value="Pyr_redox_dim"/>
    <property type="match status" value="1"/>
</dbReference>
<dbReference type="InterPro" id="IPR004099">
    <property type="entry name" value="Pyr_nucl-diS_OxRdtase_dimer"/>
</dbReference>
<dbReference type="EMBL" id="AWQU01000074">
    <property type="protein sequence ID" value="KFB07637.1"/>
    <property type="molecule type" value="Genomic_DNA"/>
</dbReference>
<dbReference type="SUPFAM" id="SSF55424">
    <property type="entry name" value="FAD/NAD-linked reductases, dimerisation (C-terminal) domain"/>
    <property type="match status" value="1"/>
</dbReference>
<evidence type="ECO:0000259" key="8">
    <source>
        <dbReference type="Pfam" id="PF07992"/>
    </source>
</evidence>
<dbReference type="PRINTS" id="PR00368">
    <property type="entry name" value="FADPNR"/>
</dbReference>
<sequence>MINLTYILCVWTKNKRRKIMKVIVLGSSHGGYEACNELLELHPNATVHWYEKGDFISFLSCGMQLYLEGVVKDVDTIRYSSETEMNSKGIKVFKSHEIKAIVPEQHTIEVLDLETNTIKKDTYDKLIISPGAVPRTLNVPGEDLENVYYMRGRNWAKKIRAKIEDSSVRDVVVIGSGYIGIEAAQSFAKANKNVTVIDITPTILPTYLDKEFTDVLQSEMEKHNVKFLLNESVVKFEGTTKLEAVVTNKSSVKADLVVIAAGVKPNTDWLKGTLELHPNGLIKTDEYMRTSAQDVFAVGDSTLIKFNPANIEMNIALATNARKQGRYAVKNLVEAKHKFPGVQGSSALSVFDYKFASTGVNEVFAKKLNMQIDSVLVHDWYKMSFVPEELKDKVMFKIIFDKNTKVVLGAQIMSKHDLTANINAMSLAIFNRMTVDQLAYADFFFQPEFDNPWNVINTAAMVASRKK</sequence>
<feature type="domain" description="FAD/NAD(P)-binding" evidence="8">
    <location>
        <begin position="20"/>
        <end position="325"/>
    </location>
</feature>
<dbReference type="AlphaFoldDB" id="A0A084U3V1"/>
<keyword evidence="10" id="KW-1185">Reference proteome</keyword>